<reference evidence="4" key="1">
    <citation type="journal article" date="2019" name="Int. J. Syst. Evol. Microbiol.">
        <title>The Global Catalogue of Microorganisms (GCM) 10K type strain sequencing project: providing services to taxonomists for standard genome sequencing and annotation.</title>
        <authorList>
            <consortium name="The Broad Institute Genomics Platform"/>
            <consortium name="The Broad Institute Genome Sequencing Center for Infectious Disease"/>
            <person name="Wu L."/>
            <person name="Ma J."/>
        </authorList>
    </citation>
    <scope>NUCLEOTIDE SEQUENCE [LARGE SCALE GENOMIC DNA]</scope>
    <source>
        <strain evidence="4">JCM 17304</strain>
    </source>
</reference>
<dbReference type="PROSITE" id="PS51257">
    <property type="entry name" value="PROKAR_LIPOPROTEIN"/>
    <property type="match status" value="1"/>
</dbReference>
<gene>
    <name evidence="3" type="ORF">GCM10022414_23030</name>
</gene>
<feature type="signal peptide" evidence="1">
    <location>
        <begin position="1"/>
        <end position="19"/>
    </location>
</feature>
<dbReference type="Proteomes" id="UP001500392">
    <property type="component" value="Unassembled WGS sequence"/>
</dbReference>
<dbReference type="Pfam" id="PF13590">
    <property type="entry name" value="DUF4136"/>
    <property type="match status" value="1"/>
</dbReference>
<evidence type="ECO:0000313" key="3">
    <source>
        <dbReference type="EMBL" id="GAA4097685.1"/>
    </source>
</evidence>
<organism evidence="3 4">
    <name type="scientific">Zhongshania borealis</name>
    <dbReference type="NCBI Taxonomy" id="889488"/>
    <lineage>
        <taxon>Bacteria</taxon>
        <taxon>Pseudomonadati</taxon>
        <taxon>Pseudomonadota</taxon>
        <taxon>Gammaproteobacteria</taxon>
        <taxon>Cellvibrionales</taxon>
        <taxon>Spongiibacteraceae</taxon>
        <taxon>Zhongshania</taxon>
    </lineage>
</organism>
<dbReference type="RefSeq" id="WP_344936044.1">
    <property type="nucleotide sequence ID" value="NZ_BAABDM010000004.1"/>
</dbReference>
<dbReference type="Gene3D" id="3.30.160.670">
    <property type="match status" value="1"/>
</dbReference>
<dbReference type="InterPro" id="IPR025411">
    <property type="entry name" value="DUF4136"/>
</dbReference>
<dbReference type="EMBL" id="BAABDM010000004">
    <property type="protein sequence ID" value="GAA4097685.1"/>
    <property type="molecule type" value="Genomic_DNA"/>
</dbReference>
<name>A0ABP7WV46_9GAMM</name>
<feature type="domain" description="DUF4136" evidence="2">
    <location>
        <begin position="23"/>
        <end position="181"/>
    </location>
</feature>
<protein>
    <submittedName>
        <fullName evidence="3">DUF4136 domain-containing protein</fullName>
    </submittedName>
</protein>
<evidence type="ECO:0000313" key="4">
    <source>
        <dbReference type="Proteomes" id="UP001500392"/>
    </source>
</evidence>
<sequence>MKFASVLILSLSAVLSACSTSKVITDYNPSSDFSAYQQYHWSEQSGADKNISPFLIENVKAALQIQLKNRLFTQAQTPENADFIVQYYLAEAAETIDRSPRIGLGFGSFGSNIGVSTSVGVPLGKDTINRNVQIIIDFLNPNDMKLSWRGSLVSELHNSDPKVNAATIEQAVTEILAQFPPSQK</sequence>
<keyword evidence="4" id="KW-1185">Reference proteome</keyword>
<evidence type="ECO:0000259" key="2">
    <source>
        <dbReference type="Pfam" id="PF13590"/>
    </source>
</evidence>
<proteinExistence type="predicted"/>
<feature type="chain" id="PRO_5046496320" evidence="1">
    <location>
        <begin position="20"/>
        <end position="184"/>
    </location>
</feature>
<comment type="caution">
    <text evidence="3">The sequence shown here is derived from an EMBL/GenBank/DDBJ whole genome shotgun (WGS) entry which is preliminary data.</text>
</comment>
<evidence type="ECO:0000256" key="1">
    <source>
        <dbReference type="SAM" id="SignalP"/>
    </source>
</evidence>
<keyword evidence="1" id="KW-0732">Signal</keyword>
<accession>A0ABP7WV46</accession>